<dbReference type="Proteomes" id="UP001281147">
    <property type="component" value="Unassembled WGS sequence"/>
</dbReference>
<sequence>MNDAYRSAPRHPQYPRWNEQPALQGPSVDMGFNSYRSNNFRSNHNQYPPSTPYRQGSRHDSGQTRAPGYRNRHPLQESYVPDEHRRRDRSRSPSLRENRDLAAYRNRDGGRPQQAPEELYPFAPEFADVFLDADIAAGRRQGLNDRPPPYESAEYTQQFIEGQDYQTANGQIIDQFVELLRTGRIKPEDINGRRFRGMSQEDLKRIRGNWNPIGAQIDGGLYEYRYPKERFGSNIQQLIKDAVPGTIARFADFDSLGDDYVSIDDPNRINSEYGSALGKDRPVVIKAAKAINNNTELEVEVMLGTSFGNSRGEPPSETRDEYFQLVNRNALKEPADHGLPRIRFNGAADSLPKDTFVRFTHSVLVRLKGKPFKKEGEVVLEDWADMADLLSLGKSHELRRRGELLIAERELERETAKARGRAGMFHALEAGQGCEGSGSSGGQEGDARSDNSEKEDGELSEGGVEVADA</sequence>
<dbReference type="EMBL" id="JAUTXU010000386">
    <property type="protein sequence ID" value="KAK3681941.1"/>
    <property type="molecule type" value="Genomic_DNA"/>
</dbReference>
<protein>
    <submittedName>
        <fullName evidence="1">Uncharacterized protein</fullName>
    </submittedName>
</protein>
<evidence type="ECO:0000313" key="1">
    <source>
        <dbReference type="EMBL" id="KAK3681941.1"/>
    </source>
</evidence>
<evidence type="ECO:0000313" key="2">
    <source>
        <dbReference type="Proteomes" id="UP001281147"/>
    </source>
</evidence>
<name>A0ACC3MAF2_9PEZI</name>
<keyword evidence="2" id="KW-1185">Reference proteome</keyword>
<gene>
    <name evidence="1" type="ORF">LTR37_020737</name>
</gene>
<proteinExistence type="predicted"/>
<organism evidence="1 2">
    <name type="scientific">Vermiconidia calcicola</name>
    <dbReference type="NCBI Taxonomy" id="1690605"/>
    <lineage>
        <taxon>Eukaryota</taxon>
        <taxon>Fungi</taxon>
        <taxon>Dikarya</taxon>
        <taxon>Ascomycota</taxon>
        <taxon>Pezizomycotina</taxon>
        <taxon>Dothideomycetes</taxon>
        <taxon>Dothideomycetidae</taxon>
        <taxon>Mycosphaerellales</taxon>
        <taxon>Extremaceae</taxon>
        <taxon>Vermiconidia</taxon>
    </lineage>
</organism>
<reference evidence="1" key="1">
    <citation type="submission" date="2023-07" db="EMBL/GenBank/DDBJ databases">
        <title>Black Yeasts Isolated from many extreme environments.</title>
        <authorList>
            <person name="Coleine C."/>
            <person name="Stajich J.E."/>
            <person name="Selbmann L."/>
        </authorList>
    </citation>
    <scope>NUCLEOTIDE SEQUENCE</scope>
    <source>
        <strain evidence="1">CCFEE 5714</strain>
    </source>
</reference>
<accession>A0ACC3MAF2</accession>
<comment type="caution">
    <text evidence="1">The sequence shown here is derived from an EMBL/GenBank/DDBJ whole genome shotgun (WGS) entry which is preliminary data.</text>
</comment>